<dbReference type="AlphaFoldDB" id="A0ABD1HD80"/>
<comment type="subcellular location">
    <subcellularLocation>
        <location evidence="4">Secreted</location>
        <location evidence="4">Extracellular space</location>
        <location evidence="4">Apoplast</location>
    </subcellularLocation>
</comment>
<accession>A0ABD1HD80</accession>
<evidence type="ECO:0000256" key="2">
    <source>
        <dbReference type="ARBA" id="ARBA00011738"/>
    </source>
</evidence>
<keyword evidence="4" id="KW-0052">Apoplast</keyword>
<comment type="subunit">
    <text evidence="2 4">Homodimer.</text>
</comment>
<name>A0ABD1HD80_SALDI</name>
<evidence type="ECO:0000256" key="4">
    <source>
        <dbReference type="RuleBase" id="RU363099"/>
    </source>
</evidence>
<dbReference type="GO" id="GO:0048046">
    <property type="term" value="C:apoplast"/>
    <property type="evidence" value="ECO:0007669"/>
    <property type="project" value="UniProtKB-SubCell"/>
</dbReference>
<evidence type="ECO:0000313" key="6">
    <source>
        <dbReference type="Proteomes" id="UP001567538"/>
    </source>
</evidence>
<gene>
    <name evidence="5" type="ORF">AAHA92_14961</name>
</gene>
<dbReference type="InterPro" id="IPR004265">
    <property type="entry name" value="Dirigent"/>
</dbReference>
<organism evidence="5 6">
    <name type="scientific">Salvia divinorum</name>
    <name type="common">Maria pastora</name>
    <name type="synonym">Diviner's sage</name>
    <dbReference type="NCBI Taxonomy" id="28513"/>
    <lineage>
        <taxon>Eukaryota</taxon>
        <taxon>Viridiplantae</taxon>
        <taxon>Streptophyta</taxon>
        <taxon>Embryophyta</taxon>
        <taxon>Tracheophyta</taxon>
        <taxon>Spermatophyta</taxon>
        <taxon>Magnoliopsida</taxon>
        <taxon>eudicotyledons</taxon>
        <taxon>Gunneridae</taxon>
        <taxon>Pentapetalae</taxon>
        <taxon>asterids</taxon>
        <taxon>lamiids</taxon>
        <taxon>Lamiales</taxon>
        <taxon>Lamiaceae</taxon>
        <taxon>Nepetoideae</taxon>
        <taxon>Mentheae</taxon>
        <taxon>Salviinae</taxon>
        <taxon>Salvia</taxon>
        <taxon>Salvia subgen. Calosphace</taxon>
    </lineage>
</organism>
<proteinExistence type="inferred from homology"/>
<evidence type="ECO:0000256" key="1">
    <source>
        <dbReference type="ARBA" id="ARBA00010746"/>
    </source>
</evidence>
<dbReference type="InterPro" id="IPR044859">
    <property type="entry name" value="Allene_oxi_cyc_Dirigent"/>
</dbReference>
<dbReference type="GO" id="GO:0009699">
    <property type="term" value="P:phenylpropanoid biosynthetic process"/>
    <property type="evidence" value="ECO:0007669"/>
    <property type="project" value="UniProtKB-ARBA"/>
</dbReference>
<evidence type="ECO:0000313" key="5">
    <source>
        <dbReference type="EMBL" id="KAL1554398.1"/>
    </source>
</evidence>
<feature type="signal peptide" evidence="4">
    <location>
        <begin position="1"/>
        <end position="22"/>
    </location>
</feature>
<dbReference type="PANTHER" id="PTHR21495">
    <property type="entry name" value="NUCLEOPORIN-RELATED"/>
    <property type="match status" value="1"/>
</dbReference>
<protein>
    <recommendedName>
        <fullName evidence="4">Dirigent protein</fullName>
    </recommendedName>
</protein>
<reference evidence="5 6" key="1">
    <citation type="submission" date="2024-06" db="EMBL/GenBank/DDBJ databases">
        <title>A chromosome level genome sequence of Diviner's sage (Salvia divinorum).</title>
        <authorList>
            <person name="Ford S.A."/>
            <person name="Ro D.-K."/>
            <person name="Ness R.W."/>
            <person name="Phillips M.A."/>
        </authorList>
    </citation>
    <scope>NUCLEOTIDE SEQUENCE [LARGE SCALE GENOMIC DNA]</scope>
    <source>
        <strain evidence="5">SAF-2024a</strain>
        <tissue evidence="5">Leaf</tissue>
    </source>
</reference>
<comment type="similarity">
    <text evidence="1 4">Belongs to the plant dirigent protein family.</text>
</comment>
<feature type="chain" id="PRO_5044534581" description="Dirigent protein" evidence="4">
    <location>
        <begin position="23"/>
        <end position="185"/>
    </location>
</feature>
<comment type="function">
    <text evidence="4">Dirigent proteins impart stereoselectivity on the phenoxy radical-coupling reaction, yielding optically active lignans from two molecules of coniferyl alcohol in the biosynthesis of lignans, flavonolignans, and alkaloids and thus plays a central role in plant secondary metabolism.</text>
</comment>
<keyword evidence="3 4" id="KW-0964">Secreted</keyword>
<dbReference type="EMBL" id="JBEAFC010000006">
    <property type="protein sequence ID" value="KAL1554398.1"/>
    <property type="molecule type" value="Genomic_DNA"/>
</dbReference>
<dbReference type="Gene3D" id="2.40.480.10">
    <property type="entry name" value="Allene oxide cyclase-like"/>
    <property type="match status" value="1"/>
</dbReference>
<keyword evidence="4" id="KW-0732">Signal</keyword>
<dbReference type="Proteomes" id="UP001567538">
    <property type="component" value="Unassembled WGS sequence"/>
</dbReference>
<dbReference type="Pfam" id="PF03018">
    <property type="entry name" value="Dirigent"/>
    <property type="match status" value="1"/>
</dbReference>
<sequence length="185" mass="19906">MEKTIILSCILLLSTFASSALSKSYSKSSTYKPVQLHKTHLHFFIHDILSGSKPSAVRIAGPAGQESNPIGFGSVYAIDDVLTVGPEITSAVVGNAQGMYLSSSQGQNPSLVLYVDLGFTTGKFNGSSLSVFSRNPITENPREMAVVGGRGRFRRAQGTVFVKTYFLNNTNGDAILEYDVEVVHP</sequence>
<evidence type="ECO:0000256" key="3">
    <source>
        <dbReference type="ARBA" id="ARBA00022525"/>
    </source>
</evidence>
<comment type="caution">
    <text evidence="5">The sequence shown here is derived from an EMBL/GenBank/DDBJ whole genome shotgun (WGS) entry which is preliminary data.</text>
</comment>
<keyword evidence="6" id="KW-1185">Reference proteome</keyword>